<dbReference type="InterPro" id="IPR015424">
    <property type="entry name" value="PyrdxlP-dep_Trfase"/>
</dbReference>
<dbReference type="Gene3D" id="3.40.640.10">
    <property type="entry name" value="Type I PLP-dependent aspartate aminotransferase-like (Major domain)"/>
    <property type="match status" value="1"/>
</dbReference>
<evidence type="ECO:0000313" key="3">
    <source>
        <dbReference type="EMBL" id="OIQ93295.1"/>
    </source>
</evidence>
<dbReference type="SUPFAM" id="SSF53383">
    <property type="entry name" value="PLP-dependent transferases"/>
    <property type="match status" value="1"/>
</dbReference>
<dbReference type="InterPro" id="IPR010977">
    <property type="entry name" value="Aromatic_deC"/>
</dbReference>
<dbReference type="PANTHER" id="PTHR11999:SF70">
    <property type="entry name" value="MIP05841P"/>
    <property type="match status" value="1"/>
</dbReference>
<dbReference type="PRINTS" id="PR00800">
    <property type="entry name" value="YHDCRBOXLASE"/>
</dbReference>
<accession>A0A1J5RMX3</accession>
<dbReference type="AlphaFoldDB" id="A0A1J5RMX3"/>
<feature type="region of interest" description="Disordered" evidence="2">
    <location>
        <begin position="153"/>
        <end position="189"/>
    </location>
</feature>
<dbReference type="EMBL" id="MLJW01000210">
    <property type="protein sequence ID" value="OIQ93295.1"/>
    <property type="molecule type" value="Genomic_DNA"/>
</dbReference>
<dbReference type="GO" id="GO:0006520">
    <property type="term" value="P:amino acid metabolic process"/>
    <property type="evidence" value="ECO:0007669"/>
    <property type="project" value="InterPro"/>
</dbReference>
<evidence type="ECO:0000256" key="2">
    <source>
        <dbReference type="SAM" id="MobiDB-lite"/>
    </source>
</evidence>
<dbReference type="Gene3D" id="1.20.1340.10">
    <property type="entry name" value="dopa decarboxylase, N-terminal domain"/>
    <property type="match status" value="1"/>
</dbReference>
<gene>
    <name evidence="3" type="ORF">GALL_247150</name>
</gene>
<protein>
    <submittedName>
        <fullName evidence="3">Uncharacterized protein</fullName>
    </submittedName>
</protein>
<organism evidence="3">
    <name type="scientific">mine drainage metagenome</name>
    <dbReference type="NCBI Taxonomy" id="410659"/>
    <lineage>
        <taxon>unclassified sequences</taxon>
        <taxon>metagenomes</taxon>
        <taxon>ecological metagenomes</taxon>
    </lineage>
</organism>
<dbReference type="GO" id="GO:0016831">
    <property type="term" value="F:carboxy-lyase activity"/>
    <property type="evidence" value="ECO:0007669"/>
    <property type="project" value="UniProtKB-KW"/>
</dbReference>
<feature type="compositionally biased region" description="Low complexity" evidence="2">
    <location>
        <begin position="178"/>
        <end position="189"/>
    </location>
</feature>
<dbReference type="PANTHER" id="PTHR11999">
    <property type="entry name" value="GROUP II PYRIDOXAL-5-PHOSPHATE DECARBOXYLASE"/>
    <property type="match status" value="1"/>
</dbReference>
<keyword evidence="1" id="KW-0210">Decarboxylase</keyword>
<dbReference type="InterPro" id="IPR015421">
    <property type="entry name" value="PyrdxlP-dep_Trfase_major"/>
</dbReference>
<sequence length="228" mass="24830">MDSDVREKLQATLDPEDWRELRAQGHAMLDDMFDYLEQLRARPVWQIIPQPIRDGFHEPLPTGPGDLAAVHRRFVDDILPYAAGNAHPGFMGWVNGGGTPVGMLAEMLAAGLNANLGGRDQIPIAVERQVVEWVREIFRFPDDATGLFVTGTSTASGTPDQPAAAASAASPTHAIVAPRSTTRPSTITSVGVTTRPRTYSGANCSFMLGLRPSSWLRCQGRRRCPALW</sequence>
<name>A0A1J5RMX3_9ZZZZ</name>
<keyword evidence="1" id="KW-0456">Lyase</keyword>
<evidence type="ECO:0000256" key="1">
    <source>
        <dbReference type="ARBA" id="ARBA00022793"/>
    </source>
</evidence>
<comment type="caution">
    <text evidence="3">The sequence shown here is derived from an EMBL/GenBank/DDBJ whole genome shotgun (WGS) entry which is preliminary data.</text>
</comment>
<reference evidence="3" key="1">
    <citation type="submission" date="2016-10" db="EMBL/GenBank/DDBJ databases">
        <title>Sequence of Gallionella enrichment culture.</title>
        <authorList>
            <person name="Poehlein A."/>
            <person name="Muehling M."/>
            <person name="Daniel R."/>
        </authorList>
    </citation>
    <scope>NUCLEOTIDE SEQUENCE</scope>
</reference>
<proteinExistence type="predicted"/>